<feature type="transmembrane region" description="Helical" evidence="8">
    <location>
        <begin position="579"/>
        <end position="599"/>
    </location>
</feature>
<evidence type="ECO:0000256" key="4">
    <source>
        <dbReference type="ARBA" id="ARBA00022729"/>
    </source>
</evidence>
<keyword evidence="4" id="KW-0732">Signal</keyword>
<feature type="compositionally biased region" description="Polar residues" evidence="7">
    <location>
        <begin position="1018"/>
        <end position="1032"/>
    </location>
</feature>
<evidence type="ECO:0000256" key="2">
    <source>
        <dbReference type="ARBA" id="ARBA00010642"/>
    </source>
</evidence>
<evidence type="ECO:0000256" key="7">
    <source>
        <dbReference type="SAM" id="MobiDB-lite"/>
    </source>
</evidence>
<sequence>MGLNHDPTCRFMPTSFVHSLRQASMISGAGGYLGRPWWDTSRRRRRLKFGWNSTTMSRMLLLLLLLTLLSPVHAVWHSFENCMDENTQRSDPLQLQFIPSNVSVVFDSVDPLHTLNITIYGNVSGLADTSSPYPSPNDPGWADPNVTVGKIVDVSPSNNKFSTLVTDIDVLNFSPYSHPSRFCESVVQGECPLGPVFGVNSSDPSELRAFSIEHDLSSSFRFATLSSQLVILSGDAGAAQLGCVSVDITPDLGSSLKNTLAFVPLVILILVGLATVTAAIYSPWGTTDPFRWTSNYGRDEDVLRLVTPGFGDCLQYIQFVVLTGGLSLDYPGYYQPVVSQAGWSSLMFNQSFVTGLERSPITDGVYTVNGTYGLDQLGQLVGMSARDIWPGMIIWLLVIVASITLLIQFAFTFRRVHREIANIPEEDLRAKNMPFTVGNVIRIVFIYLFLPVISISFFQLVIARSSPAYSVALAVVVILILICFSLWMIRVIASTRPKSYLFDDLSTVLMYGPLYNTFCDDAAAFAVVPIFISFGRGVAIGALQPSGIAQIVLLAICEVVNVLTLVAFRPFPEPSSMNLYHSCFSIVRFLTILLSVTFVPSIQVSESARGWIGYVVLLLHGIVLVFGFFLNALQTLIEVVARLAGAGGFEGGATRGGLVKVLGMRQLARRVPRHSLGRQSMGSEAAMLPHTDERVSSQFEGSRPRSLSGNSAFILNRTGASEGRGSAVFESGSARGNHSRANSSGMYTPTTTGPFAGYQTTGSNSPKSGTAFSQPHDPYYRPPRPRRKTMDTLASSHRRRPSFMRGARSNVDNGEDHIGDAPSGSTPTPAYIPAPKDELDYDDPRQPRKDYAVREVDFYYRVRGPPLSQSGTRKLKTGPADPTGPVSSATGWFRNFFRGKTKDKAKGFEVVRSARAPPPGLFPEGDYNEPYHDEPERGRHVSETEGPYHDSEEDNQPSDRPILPPVEGVGAMELPDRMDSRSSHPPSIPRRSSKRQSSPGSADGSPNSLAAVAEAIGNTRNDPVGSTVSRSASAAGRLPFSATSSTSRDRGYSIASTTASNSSSHAKDGSRPSTSRVERPSSMGYVAQYRARDNIHEASPDGPGFAGSTAELVDEPLHSPRP</sequence>
<dbReference type="InterPro" id="IPR032800">
    <property type="entry name" value="TRP_N"/>
</dbReference>
<keyword evidence="5 8" id="KW-1133">Transmembrane helix</keyword>
<feature type="compositionally biased region" description="Basic and acidic residues" evidence="7">
    <location>
        <begin position="1090"/>
        <end position="1099"/>
    </location>
</feature>
<evidence type="ECO:0000256" key="1">
    <source>
        <dbReference type="ARBA" id="ARBA00004141"/>
    </source>
</evidence>
<comment type="subcellular location">
    <subcellularLocation>
        <location evidence="1">Membrane</location>
        <topology evidence="1">Multi-pass membrane protein</topology>
    </subcellularLocation>
</comment>
<feature type="transmembrane region" description="Helical" evidence="8">
    <location>
        <begin position="440"/>
        <end position="462"/>
    </location>
</feature>
<evidence type="ECO:0000259" key="9">
    <source>
        <dbReference type="SMART" id="SM01320"/>
    </source>
</evidence>
<feature type="region of interest" description="Disordered" evidence="7">
    <location>
        <begin position="724"/>
        <end position="846"/>
    </location>
</feature>
<feature type="compositionally biased region" description="Low complexity" evidence="7">
    <location>
        <begin position="1053"/>
        <end position="1064"/>
    </location>
</feature>
<feature type="compositionally biased region" description="Basic and acidic residues" evidence="7">
    <location>
        <begin position="835"/>
        <end position="846"/>
    </location>
</feature>
<feature type="transmembrane region" description="Helical" evidence="8">
    <location>
        <begin position="260"/>
        <end position="281"/>
    </location>
</feature>
<evidence type="ECO:0000256" key="8">
    <source>
        <dbReference type="SAM" id="Phobius"/>
    </source>
</evidence>
<feature type="domain" description="ML-like" evidence="9">
    <location>
        <begin position="72"/>
        <end position="255"/>
    </location>
</feature>
<feature type="transmembrane region" description="Helical" evidence="8">
    <location>
        <begin position="393"/>
        <end position="411"/>
    </location>
</feature>
<keyword evidence="3 8" id="KW-0812">Transmembrane</keyword>
<dbReference type="Proteomes" id="UP000266188">
    <property type="component" value="Unassembled WGS sequence"/>
</dbReference>
<dbReference type="InterPro" id="IPR040241">
    <property type="entry name" value="TRP_Flc/Pkd2-like"/>
</dbReference>
<feature type="transmembrane region" description="Helical" evidence="8">
    <location>
        <begin position="469"/>
        <end position="493"/>
    </location>
</feature>
<feature type="compositionally biased region" description="Polar residues" evidence="7">
    <location>
        <begin position="734"/>
        <end position="773"/>
    </location>
</feature>
<proteinExistence type="inferred from homology"/>
<dbReference type="Pfam" id="PF06011">
    <property type="entry name" value="TRP"/>
    <property type="match status" value="1"/>
</dbReference>
<reference evidence="11" key="1">
    <citation type="submission" date="2017-02" db="EMBL/GenBank/DDBJ databases">
        <authorList>
            <person name="Tafer H."/>
            <person name="Lopandic K."/>
        </authorList>
    </citation>
    <scope>NUCLEOTIDE SEQUENCE [LARGE SCALE GENOMIC DNA]</scope>
    <source>
        <strain evidence="11">CBS 366.77</strain>
    </source>
</reference>
<dbReference type="EMBL" id="MVGC01000299">
    <property type="protein sequence ID" value="RJE20520.1"/>
    <property type="molecule type" value="Genomic_DNA"/>
</dbReference>
<accession>A0A3A2ZD20</accession>
<feature type="transmembrane region" description="Helical" evidence="8">
    <location>
        <begin position="611"/>
        <end position="633"/>
    </location>
</feature>
<dbReference type="GO" id="GO:0055085">
    <property type="term" value="P:transmembrane transport"/>
    <property type="evidence" value="ECO:0007669"/>
    <property type="project" value="TreeGrafter"/>
</dbReference>
<evidence type="ECO:0000256" key="3">
    <source>
        <dbReference type="ARBA" id="ARBA00022692"/>
    </source>
</evidence>
<evidence type="ECO:0000256" key="6">
    <source>
        <dbReference type="ARBA" id="ARBA00023136"/>
    </source>
</evidence>
<keyword evidence="6 8" id="KW-0472">Membrane</keyword>
<feature type="compositionally biased region" description="Basic and acidic residues" evidence="7">
    <location>
        <begin position="929"/>
        <end position="950"/>
    </location>
</feature>
<comment type="caution">
    <text evidence="10">The sequence shown here is derived from an EMBL/GenBank/DDBJ whole genome shotgun (WGS) entry which is preliminary data.</text>
</comment>
<dbReference type="SMART" id="SM01320">
    <property type="entry name" value="TRP_N"/>
    <property type="match status" value="1"/>
</dbReference>
<feature type="region of interest" description="Disordered" evidence="7">
    <location>
        <begin position="908"/>
        <end position="1122"/>
    </location>
</feature>
<evidence type="ECO:0000256" key="5">
    <source>
        <dbReference type="ARBA" id="ARBA00022989"/>
    </source>
</evidence>
<dbReference type="OrthoDB" id="5312224at2759"/>
<dbReference type="Pfam" id="PF14558">
    <property type="entry name" value="TRP_N"/>
    <property type="match status" value="1"/>
</dbReference>
<dbReference type="PANTHER" id="PTHR31145:SF6">
    <property type="entry name" value="INTEGRAL MEMBRANE PROTEIN (AFU_ORTHOLOGUE AFUA_7G01610)"/>
    <property type="match status" value="1"/>
</dbReference>
<dbReference type="InterPro" id="IPR010308">
    <property type="entry name" value="TRP_C"/>
</dbReference>
<dbReference type="AlphaFoldDB" id="A0A3A2ZD20"/>
<protein>
    <submittedName>
        <fullName evidence="10">Integral membrane protein</fullName>
    </submittedName>
</protein>
<dbReference type="GO" id="GO:0016020">
    <property type="term" value="C:membrane"/>
    <property type="evidence" value="ECO:0007669"/>
    <property type="project" value="UniProtKB-SubCell"/>
</dbReference>
<gene>
    <name evidence="10" type="ORF">PHISCL_07136</name>
</gene>
<name>A0A3A2ZD20_9EURO</name>
<comment type="similarity">
    <text evidence="2">Belongs to the transient receptor potential (TRP) ion channel family.</text>
</comment>
<dbReference type="STRING" id="2070753.A0A3A2ZD20"/>
<feature type="region of interest" description="Disordered" evidence="7">
    <location>
        <begin position="864"/>
        <end position="887"/>
    </location>
</feature>
<organism evidence="10 11">
    <name type="scientific">Aspergillus sclerotialis</name>
    <dbReference type="NCBI Taxonomy" id="2070753"/>
    <lineage>
        <taxon>Eukaryota</taxon>
        <taxon>Fungi</taxon>
        <taxon>Dikarya</taxon>
        <taxon>Ascomycota</taxon>
        <taxon>Pezizomycotina</taxon>
        <taxon>Eurotiomycetes</taxon>
        <taxon>Eurotiomycetidae</taxon>
        <taxon>Eurotiales</taxon>
        <taxon>Aspergillaceae</taxon>
        <taxon>Aspergillus</taxon>
        <taxon>Aspergillus subgen. Polypaecilum</taxon>
    </lineage>
</organism>
<feature type="transmembrane region" description="Helical" evidence="8">
    <location>
        <begin position="547"/>
        <end position="567"/>
    </location>
</feature>
<evidence type="ECO:0000313" key="10">
    <source>
        <dbReference type="EMBL" id="RJE20520.1"/>
    </source>
</evidence>
<dbReference type="PANTHER" id="PTHR31145">
    <property type="entry name" value="INTEGRAL MEMBRANE PROTEIN (AFU_ORTHOLOGUE AFUA_7G01610)"/>
    <property type="match status" value="1"/>
</dbReference>
<keyword evidence="11" id="KW-1185">Reference proteome</keyword>
<evidence type="ECO:0000313" key="11">
    <source>
        <dbReference type="Proteomes" id="UP000266188"/>
    </source>
</evidence>